<dbReference type="HAMAP" id="MF_01235">
    <property type="entry name" value="ManNAc6P_epimer"/>
    <property type="match status" value="1"/>
</dbReference>
<evidence type="ECO:0000256" key="2">
    <source>
        <dbReference type="ARBA" id="ARBA00002147"/>
    </source>
</evidence>
<organism evidence="8 9">
    <name type="scientific">Cohnella cholangitidis</name>
    <dbReference type="NCBI Taxonomy" id="2598458"/>
    <lineage>
        <taxon>Bacteria</taxon>
        <taxon>Bacillati</taxon>
        <taxon>Bacillota</taxon>
        <taxon>Bacilli</taxon>
        <taxon>Bacillales</taxon>
        <taxon>Paenibacillaceae</taxon>
        <taxon>Cohnella</taxon>
    </lineage>
</organism>
<evidence type="ECO:0000256" key="5">
    <source>
        <dbReference type="ARBA" id="ARBA00023235"/>
    </source>
</evidence>
<dbReference type="RefSeq" id="WP_182301430.1">
    <property type="nucleotide sequence ID" value="NZ_CP041969.1"/>
</dbReference>
<sequence>MAKISTIFPRRGLIVSAQALEDEPLHGGDTMAKMARAALEAGAIGIRTNGAHDIRAIKEAIDLPVIGLIKRVIPGADVFITPTMQEVAAILDAGADIVAMDVTDREGRLDKVVELFGYIHERGAAVMADVSTYEEGIAAARLGADFVGTTLSGYTPYSTQQEGPDLNLIRRLSGELDIPVVAEGRIWTPEEAVAALDAGADYVVVGSAITRPQLITARYVKAIRQKLG</sequence>
<gene>
    <name evidence="7" type="primary">nanE</name>
    <name evidence="8" type="ORF">FPL14_01870</name>
</gene>
<comment type="catalytic activity">
    <reaction evidence="1 7">
        <text>an N-acyl-D-glucosamine 6-phosphate = an N-acyl-D-mannosamine 6-phosphate</text>
        <dbReference type="Rhea" id="RHEA:23932"/>
        <dbReference type="ChEBI" id="CHEBI:57599"/>
        <dbReference type="ChEBI" id="CHEBI:57666"/>
        <dbReference type="EC" id="5.1.3.9"/>
    </reaction>
</comment>
<reference evidence="8 9" key="1">
    <citation type="submission" date="2019-07" db="EMBL/GenBank/DDBJ databases">
        <authorList>
            <person name="Kim J.K."/>
            <person name="Cheong H.-M."/>
            <person name="Choi Y."/>
            <person name="Hwang K.J."/>
            <person name="Lee S."/>
            <person name="Choi C."/>
        </authorList>
    </citation>
    <scope>NUCLEOTIDE SEQUENCE [LARGE SCALE GENOMIC DNA]</scope>
    <source>
        <strain evidence="8 9">KS 22</strain>
    </source>
</reference>
<dbReference type="GO" id="GO:0006053">
    <property type="term" value="P:N-acetylmannosamine catabolic process"/>
    <property type="evidence" value="ECO:0007669"/>
    <property type="project" value="TreeGrafter"/>
</dbReference>
<evidence type="ECO:0000256" key="1">
    <source>
        <dbReference type="ARBA" id="ARBA00000056"/>
    </source>
</evidence>
<dbReference type="EMBL" id="CP041969">
    <property type="protein sequence ID" value="QMV40084.1"/>
    <property type="molecule type" value="Genomic_DNA"/>
</dbReference>
<keyword evidence="9" id="KW-1185">Reference proteome</keyword>
<comment type="similarity">
    <text evidence="4 7">Belongs to the NanE family.</text>
</comment>
<dbReference type="PANTHER" id="PTHR36204:SF1">
    <property type="entry name" value="N-ACETYLMANNOSAMINE-6-PHOSPHATE 2-EPIMERASE-RELATED"/>
    <property type="match status" value="1"/>
</dbReference>
<dbReference type="KEGG" id="cchl:FPL14_01870"/>
<dbReference type="EC" id="5.1.3.9" evidence="7"/>
<comment type="pathway">
    <text evidence="3 7">Amino-sugar metabolism; N-acetylneuraminate degradation; D-fructose 6-phosphate from N-acetylneuraminate: step 3/5.</text>
</comment>
<dbReference type="FunFam" id="3.20.20.70:FF:000035">
    <property type="entry name" value="Putative N-acetylmannosamine-6-phosphate 2-epimerase"/>
    <property type="match status" value="1"/>
</dbReference>
<comment type="function">
    <text evidence="2 7">Converts N-acetylmannosamine-6-phosphate (ManNAc-6-P) to N-acetylglucosamine-6-phosphate (GlcNAc-6-P).</text>
</comment>
<protein>
    <recommendedName>
        <fullName evidence="7">Putative N-acetylmannosamine-6-phosphate 2-epimerase</fullName>
        <ecNumber evidence="7">5.1.3.9</ecNumber>
    </recommendedName>
    <alternativeName>
        <fullName evidence="7">ManNAc-6-P epimerase</fullName>
    </alternativeName>
</protein>
<dbReference type="AlphaFoldDB" id="A0A7G5BT00"/>
<proteinExistence type="inferred from homology"/>
<keyword evidence="6 7" id="KW-0119">Carbohydrate metabolism</keyword>
<name>A0A7G5BT00_9BACL</name>
<evidence type="ECO:0000256" key="7">
    <source>
        <dbReference type="HAMAP-Rule" id="MF_01235"/>
    </source>
</evidence>
<dbReference type="NCBIfam" id="NF002231">
    <property type="entry name" value="PRK01130.1"/>
    <property type="match status" value="1"/>
</dbReference>
<dbReference type="GO" id="GO:0019262">
    <property type="term" value="P:N-acetylneuraminate catabolic process"/>
    <property type="evidence" value="ECO:0007669"/>
    <property type="project" value="UniProtKB-UniRule"/>
</dbReference>
<dbReference type="SUPFAM" id="SSF51366">
    <property type="entry name" value="Ribulose-phoshate binding barrel"/>
    <property type="match status" value="1"/>
</dbReference>
<evidence type="ECO:0000256" key="6">
    <source>
        <dbReference type="ARBA" id="ARBA00023277"/>
    </source>
</evidence>
<evidence type="ECO:0000313" key="8">
    <source>
        <dbReference type="EMBL" id="QMV40084.1"/>
    </source>
</evidence>
<dbReference type="UniPathway" id="UPA00629">
    <property type="reaction ID" value="UER00682"/>
</dbReference>
<evidence type="ECO:0000313" key="9">
    <source>
        <dbReference type="Proteomes" id="UP000515679"/>
    </source>
</evidence>
<evidence type="ECO:0000256" key="4">
    <source>
        <dbReference type="ARBA" id="ARBA00007439"/>
    </source>
</evidence>
<dbReference type="PANTHER" id="PTHR36204">
    <property type="entry name" value="N-ACETYLMANNOSAMINE-6-PHOSPHATE 2-EPIMERASE-RELATED"/>
    <property type="match status" value="1"/>
</dbReference>
<accession>A0A7G5BT00</accession>
<dbReference type="Pfam" id="PF04131">
    <property type="entry name" value="NanE"/>
    <property type="match status" value="1"/>
</dbReference>
<dbReference type="InterPro" id="IPR011060">
    <property type="entry name" value="RibuloseP-bd_barrel"/>
</dbReference>
<dbReference type="GO" id="GO:0005975">
    <property type="term" value="P:carbohydrate metabolic process"/>
    <property type="evidence" value="ECO:0007669"/>
    <property type="project" value="UniProtKB-UniRule"/>
</dbReference>
<dbReference type="GO" id="GO:0047465">
    <property type="term" value="F:N-acylglucosamine-6-phosphate 2-epimerase activity"/>
    <property type="evidence" value="ECO:0007669"/>
    <property type="project" value="UniProtKB-EC"/>
</dbReference>
<dbReference type="InterPro" id="IPR013785">
    <property type="entry name" value="Aldolase_TIM"/>
</dbReference>
<dbReference type="InterPro" id="IPR007260">
    <property type="entry name" value="NanE"/>
</dbReference>
<dbReference type="Proteomes" id="UP000515679">
    <property type="component" value="Chromosome"/>
</dbReference>
<evidence type="ECO:0000256" key="3">
    <source>
        <dbReference type="ARBA" id="ARBA00005081"/>
    </source>
</evidence>
<keyword evidence="5 7" id="KW-0413">Isomerase</keyword>
<dbReference type="GO" id="GO:0005829">
    <property type="term" value="C:cytosol"/>
    <property type="evidence" value="ECO:0007669"/>
    <property type="project" value="TreeGrafter"/>
</dbReference>
<dbReference type="CDD" id="cd04729">
    <property type="entry name" value="NanE"/>
    <property type="match status" value="1"/>
</dbReference>
<dbReference type="Gene3D" id="3.20.20.70">
    <property type="entry name" value="Aldolase class I"/>
    <property type="match status" value="1"/>
</dbReference>